<evidence type="ECO:0000256" key="2">
    <source>
        <dbReference type="ARBA" id="ARBA00022448"/>
    </source>
</evidence>
<dbReference type="GO" id="GO:0044718">
    <property type="term" value="P:siderophore transmembrane transport"/>
    <property type="evidence" value="ECO:0007669"/>
    <property type="project" value="TreeGrafter"/>
</dbReference>
<comment type="similarity">
    <text evidence="10 11">Belongs to the TonB-dependent receptor family.</text>
</comment>
<dbReference type="PANTHER" id="PTHR30069">
    <property type="entry name" value="TONB-DEPENDENT OUTER MEMBRANE RECEPTOR"/>
    <property type="match status" value="1"/>
</dbReference>
<keyword evidence="7 10" id="KW-0472">Membrane</keyword>
<keyword evidence="8 14" id="KW-0675">Receptor</keyword>
<dbReference type="Proteomes" id="UP000000310">
    <property type="component" value="Chromosome"/>
</dbReference>
<evidence type="ECO:0000313" key="14">
    <source>
        <dbReference type="EMBL" id="ADY51094.1"/>
    </source>
</evidence>
<dbReference type="AlphaFoldDB" id="F0S6L8"/>
<keyword evidence="3 10" id="KW-1134">Transmembrane beta strand</keyword>
<keyword evidence="9 10" id="KW-0998">Cell outer membrane</keyword>
<dbReference type="EMBL" id="CP002545">
    <property type="protein sequence ID" value="ADY51094.1"/>
    <property type="molecule type" value="Genomic_DNA"/>
</dbReference>
<dbReference type="STRING" id="762903.Pedsa_0513"/>
<evidence type="ECO:0000256" key="5">
    <source>
        <dbReference type="ARBA" id="ARBA00022729"/>
    </source>
</evidence>
<dbReference type="PANTHER" id="PTHR30069:SF29">
    <property type="entry name" value="HEMOGLOBIN AND HEMOGLOBIN-HAPTOGLOBIN-BINDING PROTEIN 1-RELATED"/>
    <property type="match status" value="1"/>
</dbReference>
<evidence type="ECO:0000256" key="10">
    <source>
        <dbReference type="PROSITE-ProRule" id="PRU01360"/>
    </source>
</evidence>
<keyword evidence="2 10" id="KW-0813">Transport</keyword>
<proteinExistence type="inferred from homology"/>
<feature type="domain" description="TonB-dependent receptor plug" evidence="13">
    <location>
        <begin position="85"/>
        <end position="180"/>
    </location>
</feature>
<evidence type="ECO:0000259" key="12">
    <source>
        <dbReference type="Pfam" id="PF00593"/>
    </source>
</evidence>
<keyword evidence="5" id="KW-0732">Signal</keyword>
<feature type="domain" description="TonB-dependent receptor-like beta-barrel" evidence="12">
    <location>
        <begin position="250"/>
        <end position="676"/>
    </location>
</feature>
<evidence type="ECO:0000256" key="4">
    <source>
        <dbReference type="ARBA" id="ARBA00022692"/>
    </source>
</evidence>
<evidence type="ECO:0000256" key="6">
    <source>
        <dbReference type="ARBA" id="ARBA00023077"/>
    </source>
</evidence>
<reference evidence="14 15" key="1">
    <citation type="journal article" date="2011" name="Stand. Genomic Sci.">
        <title>Complete genome sequence of the gliding, heparinolytic Pedobacter saltans type strain (113).</title>
        <authorList>
            <person name="Liolios K."/>
            <person name="Sikorski J."/>
            <person name="Lu M."/>
            <person name="Nolan M."/>
            <person name="Lapidus A."/>
            <person name="Lucas S."/>
            <person name="Hammon N."/>
            <person name="Deshpande S."/>
            <person name="Cheng J.F."/>
            <person name="Tapia R."/>
            <person name="Han C."/>
            <person name="Goodwin L."/>
            <person name="Pitluck S."/>
            <person name="Huntemann M."/>
            <person name="Ivanova N."/>
            <person name="Pagani I."/>
            <person name="Mavromatis K."/>
            <person name="Ovchinikova G."/>
            <person name="Pati A."/>
            <person name="Chen A."/>
            <person name="Palaniappan K."/>
            <person name="Land M."/>
            <person name="Hauser L."/>
            <person name="Brambilla E.M."/>
            <person name="Kotsyurbenko O."/>
            <person name="Rohde M."/>
            <person name="Tindall B.J."/>
            <person name="Abt B."/>
            <person name="Goker M."/>
            <person name="Detter J.C."/>
            <person name="Woyke T."/>
            <person name="Bristow J."/>
            <person name="Eisen J.A."/>
            <person name="Markowitz V."/>
            <person name="Hugenholtz P."/>
            <person name="Klenk H.P."/>
            <person name="Kyrpides N.C."/>
        </authorList>
    </citation>
    <scope>NUCLEOTIDE SEQUENCE [LARGE SCALE GENOMIC DNA]</scope>
    <source>
        <strain evidence="15">ATCC 51119 / DSM 12145 / JCM 21818 / LMG 10337 / NBRC 100064 / NCIMB 13643</strain>
    </source>
</reference>
<dbReference type="HOGENOM" id="CLU_026226_0_0_10"/>
<dbReference type="InterPro" id="IPR000531">
    <property type="entry name" value="Beta-barrel_TonB"/>
</dbReference>
<accession>F0S6L8</accession>
<evidence type="ECO:0000256" key="3">
    <source>
        <dbReference type="ARBA" id="ARBA00022452"/>
    </source>
</evidence>
<evidence type="ECO:0000313" key="15">
    <source>
        <dbReference type="Proteomes" id="UP000000310"/>
    </source>
</evidence>
<evidence type="ECO:0000256" key="8">
    <source>
        <dbReference type="ARBA" id="ARBA00023170"/>
    </source>
</evidence>
<keyword evidence="4 10" id="KW-0812">Transmembrane</keyword>
<dbReference type="PROSITE" id="PS52016">
    <property type="entry name" value="TONB_DEPENDENT_REC_3"/>
    <property type="match status" value="1"/>
</dbReference>
<evidence type="ECO:0000259" key="13">
    <source>
        <dbReference type="Pfam" id="PF07715"/>
    </source>
</evidence>
<name>F0S6L8_PSESL</name>
<keyword evidence="15" id="KW-1185">Reference proteome</keyword>
<comment type="subcellular location">
    <subcellularLocation>
        <location evidence="1 10">Cell outer membrane</location>
        <topology evidence="1 10">Multi-pass membrane protein</topology>
    </subcellularLocation>
</comment>
<keyword evidence="6 11" id="KW-0798">TonB box</keyword>
<evidence type="ECO:0000256" key="7">
    <source>
        <dbReference type="ARBA" id="ARBA00023136"/>
    </source>
</evidence>
<dbReference type="GO" id="GO:0009279">
    <property type="term" value="C:cell outer membrane"/>
    <property type="evidence" value="ECO:0007669"/>
    <property type="project" value="UniProtKB-SubCell"/>
</dbReference>
<evidence type="ECO:0000256" key="11">
    <source>
        <dbReference type="RuleBase" id="RU003357"/>
    </source>
</evidence>
<dbReference type="InterPro" id="IPR037066">
    <property type="entry name" value="Plug_dom_sf"/>
</dbReference>
<evidence type="ECO:0000256" key="9">
    <source>
        <dbReference type="ARBA" id="ARBA00023237"/>
    </source>
</evidence>
<dbReference type="OrthoDB" id="9762903at2"/>
<evidence type="ECO:0000256" key="1">
    <source>
        <dbReference type="ARBA" id="ARBA00004571"/>
    </source>
</evidence>
<dbReference type="Pfam" id="PF07715">
    <property type="entry name" value="Plug"/>
    <property type="match status" value="1"/>
</dbReference>
<dbReference type="Gene3D" id="2.170.130.10">
    <property type="entry name" value="TonB-dependent receptor, plug domain"/>
    <property type="match status" value="1"/>
</dbReference>
<dbReference type="InterPro" id="IPR012910">
    <property type="entry name" value="Plug_dom"/>
</dbReference>
<dbReference type="GO" id="GO:0015344">
    <property type="term" value="F:siderophore uptake transmembrane transporter activity"/>
    <property type="evidence" value="ECO:0007669"/>
    <property type="project" value="TreeGrafter"/>
</dbReference>
<dbReference type="Gene3D" id="2.40.170.20">
    <property type="entry name" value="TonB-dependent receptor, beta-barrel domain"/>
    <property type="match status" value="1"/>
</dbReference>
<organism evidence="14 15">
    <name type="scientific">Pseudopedobacter saltans (strain ATCC 51119 / DSM 12145 / JCM 21818 / CCUG 39354 / LMG 10337 / NBRC 100064 / NCIMB 13643)</name>
    <name type="common">Pedobacter saltans</name>
    <dbReference type="NCBI Taxonomy" id="762903"/>
    <lineage>
        <taxon>Bacteria</taxon>
        <taxon>Pseudomonadati</taxon>
        <taxon>Bacteroidota</taxon>
        <taxon>Sphingobacteriia</taxon>
        <taxon>Sphingobacteriales</taxon>
        <taxon>Sphingobacteriaceae</taxon>
        <taxon>Pseudopedobacter</taxon>
    </lineage>
</organism>
<dbReference type="KEGG" id="psn:Pedsa_0513"/>
<dbReference type="InterPro" id="IPR039426">
    <property type="entry name" value="TonB-dep_rcpt-like"/>
</dbReference>
<dbReference type="Pfam" id="PF00593">
    <property type="entry name" value="TonB_dep_Rec_b-barrel"/>
    <property type="match status" value="1"/>
</dbReference>
<dbReference type="SUPFAM" id="SSF56935">
    <property type="entry name" value="Porins"/>
    <property type="match status" value="1"/>
</dbReference>
<protein>
    <submittedName>
        <fullName evidence="14">TonB-dependent receptor</fullName>
    </submittedName>
</protein>
<gene>
    <name evidence="14" type="ordered locus">Pedsa_0513</name>
</gene>
<dbReference type="eggNOG" id="COG4206">
    <property type="taxonomic scope" value="Bacteria"/>
</dbReference>
<reference evidence="15" key="2">
    <citation type="submission" date="2011-02" db="EMBL/GenBank/DDBJ databases">
        <title>The complete genome of Pedobacter saltans DSM 12145.</title>
        <authorList>
            <consortium name="US DOE Joint Genome Institute (JGI-PGF)"/>
            <person name="Lucas S."/>
            <person name="Copeland A."/>
            <person name="Lapidus A."/>
            <person name="Bruce D."/>
            <person name="Goodwin L."/>
            <person name="Pitluck S."/>
            <person name="Kyrpides N."/>
            <person name="Mavromatis K."/>
            <person name="Pagani I."/>
            <person name="Ivanova N."/>
            <person name="Ovchinnikova G."/>
            <person name="Lu M."/>
            <person name="Detter J.C."/>
            <person name="Han C."/>
            <person name="Land M."/>
            <person name="Hauser L."/>
            <person name="Markowitz V."/>
            <person name="Cheng J.-F."/>
            <person name="Hugenholtz P."/>
            <person name="Woyke T."/>
            <person name="Wu D."/>
            <person name="Tindall B."/>
            <person name="Pomrenke H.G."/>
            <person name="Brambilla E."/>
            <person name="Klenk H.-P."/>
            <person name="Eisen J.A."/>
        </authorList>
    </citation>
    <scope>NUCLEOTIDE SEQUENCE [LARGE SCALE GENOMIC DNA]</scope>
    <source>
        <strain evidence="15">ATCC 51119 / DSM 12145 / JCM 21818 / LMG 10337 / NBRC 100064 / NCIMB 13643</strain>
    </source>
</reference>
<sequence>MQSYINIIIDRFALASVAVYVRSEMIRSLKRVLSVQFILVTIWALPSYALSEKKIGGEGIADTTKVYFLEEVQVKALKQSRILVSPVPMQILSASDLQRINTFSIADAVRYLSGVQLKDYGGVGGLRTINVRSLGANHTAVFYDGLQLTNAQNGQVDLGKFSTDNIEEISLYNGQNPQLLQPAAAYATANVLYLKSKEPVFENDNKYNASIALKTGSFGLLNPATSLDYRWNNNISSRLSAEYLYADGKYKFTRSNGNSDTTAIRQNGDIEALRIEYGTYGKINAGSWRAQIFHYQSERGLPRATVANKFDATQRLWDNNTFVQTGLEKSLNKHYSFAINTKYAYDYQRYLDPEIVTSTGLLDNKYHQKEFYLSLSNSYKLTAFWNIALATDYRYNKLDANLYHFAYPVRNVFLAALSNNIYFQRFNGQISLLSTTVDENVKYYESLKNQQRYTPTFMFSWQPVKHADSFRLRGFYKSIFRMPTFNDLYYTFVGNTFLKPEFAKQYDLGITYGKSDEQSFINRIELQVDAYYNKVKDKIVAVPSLNLFRWTMLNLNRVDIRGVDLNVKLSKDLNTKSYLDMGLVYTYQQALNVTNGVSDGQIPYAPKHSGSFIASWIYDKSSLNYSYIYTGERYSQTANIPVNYIQSWYIHNISIQHKFKIEKHATLTIRGEVNNLFNQYYDVIENFPMPGRSYRLAVYYKL</sequence>
<dbReference type="InterPro" id="IPR036942">
    <property type="entry name" value="Beta-barrel_TonB_sf"/>
</dbReference>